<dbReference type="PANTHER" id="PTHR43667:SF1">
    <property type="entry name" value="CYCLOPROPANE-FATTY-ACYL-PHOSPHOLIPID SYNTHASE"/>
    <property type="match status" value="1"/>
</dbReference>
<keyword evidence="3 7" id="KW-0808">Transferase</keyword>
<dbReference type="GO" id="GO:0008168">
    <property type="term" value="F:methyltransferase activity"/>
    <property type="evidence" value="ECO:0007669"/>
    <property type="project" value="UniProtKB-KW"/>
</dbReference>
<dbReference type="EMBL" id="VLNY01000002">
    <property type="protein sequence ID" value="KAA0024376.1"/>
    <property type="molecule type" value="Genomic_DNA"/>
</dbReference>
<name>A0A5A7SEU1_9NOCA</name>
<dbReference type="GO" id="GO:0032259">
    <property type="term" value="P:methylation"/>
    <property type="evidence" value="ECO:0007669"/>
    <property type="project" value="UniProtKB-KW"/>
</dbReference>
<accession>A0A5A7SEU1</accession>
<evidence type="ECO:0000256" key="4">
    <source>
        <dbReference type="ARBA" id="ARBA00022691"/>
    </source>
</evidence>
<evidence type="ECO:0000313" key="7">
    <source>
        <dbReference type="EMBL" id="KAA0024376.1"/>
    </source>
</evidence>
<dbReference type="GO" id="GO:0008610">
    <property type="term" value="P:lipid biosynthetic process"/>
    <property type="evidence" value="ECO:0007669"/>
    <property type="project" value="InterPro"/>
</dbReference>
<reference evidence="7 8" key="1">
    <citation type="submission" date="2019-07" db="EMBL/GenBank/DDBJ databases">
        <title>Rhodococcus cavernicolus sp. nov., isolated from a cave.</title>
        <authorList>
            <person name="Lee S.D."/>
        </authorList>
    </citation>
    <scope>NUCLEOTIDE SEQUENCE [LARGE SCALE GENOMIC DNA]</scope>
    <source>
        <strain evidence="7 8">C1-24</strain>
    </source>
</reference>
<dbReference type="InterPro" id="IPR050723">
    <property type="entry name" value="CFA/CMAS"/>
</dbReference>
<dbReference type="Gene3D" id="3.40.50.150">
    <property type="entry name" value="Vaccinia Virus protein VP39"/>
    <property type="match status" value="1"/>
</dbReference>
<keyword evidence="2 7" id="KW-0489">Methyltransferase</keyword>
<proteinExistence type="inferred from homology"/>
<evidence type="ECO:0000313" key="8">
    <source>
        <dbReference type="Proteomes" id="UP000322244"/>
    </source>
</evidence>
<comment type="similarity">
    <text evidence="1">Belongs to the CFA/CMAS family.</text>
</comment>
<evidence type="ECO:0000256" key="1">
    <source>
        <dbReference type="ARBA" id="ARBA00010815"/>
    </source>
</evidence>
<dbReference type="PANTHER" id="PTHR43667">
    <property type="entry name" value="CYCLOPROPANE-FATTY-ACYL-PHOSPHOLIPID SYNTHASE"/>
    <property type="match status" value="1"/>
</dbReference>
<dbReference type="SUPFAM" id="SSF53335">
    <property type="entry name" value="S-adenosyl-L-methionine-dependent methyltransferases"/>
    <property type="match status" value="1"/>
</dbReference>
<evidence type="ECO:0000256" key="6">
    <source>
        <dbReference type="PIRSR" id="PIRSR003085-1"/>
    </source>
</evidence>
<keyword evidence="8" id="KW-1185">Reference proteome</keyword>
<gene>
    <name evidence="7" type="ORF">FOY51_06300</name>
</gene>
<dbReference type="AlphaFoldDB" id="A0A5A7SEU1"/>
<keyword evidence="5" id="KW-0443">Lipid metabolism</keyword>
<evidence type="ECO:0000256" key="3">
    <source>
        <dbReference type="ARBA" id="ARBA00022679"/>
    </source>
</evidence>
<evidence type="ECO:0000256" key="5">
    <source>
        <dbReference type="ARBA" id="ARBA00023098"/>
    </source>
</evidence>
<dbReference type="InterPro" id="IPR003333">
    <property type="entry name" value="CMAS"/>
</dbReference>
<comment type="caution">
    <text evidence="7">The sequence shown here is derived from an EMBL/GenBank/DDBJ whole genome shotgun (WGS) entry which is preliminary data.</text>
</comment>
<protein>
    <submittedName>
        <fullName evidence="7">Class I SAM-dependent methyltransferase</fullName>
    </submittedName>
</protein>
<evidence type="ECO:0000256" key="2">
    <source>
        <dbReference type="ARBA" id="ARBA00022603"/>
    </source>
</evidence>
<dbReference type="PIRSF" id="PIRSF003085">
    <property type="entry name" value="CMAS"/>
    <property type="match status" value="1"/>
</dbReference>
<dbReference type="CDD" id="cd02440">
    <property type="entry name" value="AdoMet_MTases"/>
    <property type="match status" value="1"/>
</dbReference>
<keyword evidence="4" id="KW-0949">S-adenosyl-L-methionine</keyword>
<dbReference type="Proteomes" id="UP000322244">
    <property type="component" value="Unassembled WGS sequence"/>
</dbReference>
<dbReference type="OrthoDB" id="9782855at2"/>
<organism evidence="7 8">
    <name type="scientific">Antrihabitans cavernicola</name>
    <dbReference type="NCBI Taxonomy" id="2495913"/>
    <lineage>
        <taxon>Bacteria</taxon>
        <taxon>Bacillati</taxon>
        <taxon>Actinomycetota</taxon>
        <taxon>Actinomycetes</taxon>
        <taxon>Mycobacteriales</taxon>
        <taxon>Nocardiaceae</taxon>
        <taxon>Antrihabitans</taxon>
    </lineage>
</organism>
<feature type="active site" evidence="6">
    <location>
        <position position="269"/>
    </location>
</feature>
<sequence length="286" mass="33384">MVKSGYSGASNTAISHHYDISNDFYELWLDENVVYSCALWGEGDTLESAQLRKLDYFVEQTQSANARRVLDVGCGWGSMLHRLVSAHNVSEVVGLTLSEEQVDKVQSLNIPGCEVRLENWHDHQPTGRYDAIISLGAFEHFARRGLTREQKVAGYRTFFEKCRSWLEPGGRLGLQTLVRGNIIKFDRQYIRDMEFVAEHIYPDTETPYVSEIIEASEKIFDTVAVRIDPHHYERTIQEWRRRLVDNRDRAVEISGRQTYDNYLRYLDTCEHSFKYRFASLFRFTFE</sequence>
<dbReference type="Pfam" id="PF02353">
    <property type="entry name" value="CMAS"/>
    <property type="match status" value="1"/>
</dbReference>
<dbReference type="InterPro" id="IPR029063">
    <property type="entry name" value="SAM-dependent_MTases_sf"/>
</dbReference>